<proteinExistence type="predicted"/>
<keyword evidence="2" id="KW-1185">Reference proteome</keyword>
<organism evidence="1 2">
    <name type="scientific">Penicillium fimorum</name>
    <dbReference type="NCBI Taxonomy" id="1882269"/>
    <lineage>
        <taxon>Eukaryota</taxon>
        <taxon>Fungi</taxon>
        <taxon>Dikarya</taxon>
        <taxon>Ascomycota</taxon>
        <taxon>Pezizomycotina</taxon>
        <taxon>Eurotiomycetes</taxon>
        <taxon>Eurotiomycetidae</taxon>
        <taxon>Eurotiales</taxon>
        <taxon>Aspergillaceae</taxon>
        <taxon>Penicillium</taxon>
    </lineage>
</organism>
<accession>A0A9W9XPG2</accession>
<dbReference type="EMBL" id="JAPWDS010000005">
    <property type="protein sequence ID" value="KAJ5496320.1"/>
    <property type="molecule type" value="Genomic_DNA"/>
</dbReference>
<name>A0A9W9XPG2_9EURO</name>
<dbReference type="AlphaFoldDB" id="A0A9W9XPG2"/>
<protein>
    <submittedName>
        <fullName evidence="1">Uncharacterized protein</fullName>
    </submittedName>
</protein>
<gene>
    <name evidence="1" type="ORF">N7463_008307</name>
</gene>
<sequence length="96" mass="11409">MLHFANVFLCHPLQTQDMCETSFYLQCIWDIYGAFVVHMRRQLADTFDSPGILVSVFWPWVADSFRDNPHWYLFTVRFLSWEHSPITLSNADAYML</sequence>
<dbReference type="Proteomes" id="UP001149954">
    <property type="component" value="Unassembled WGS sequence"/>
</dbReference>
<evidence type="ECO:0000313" key="2">
    <source>
        <dbReference type="Proteomes" id="UP001149954"/>
    </source>
</evidence>
<reference evidence="1" key="1">
    <citation type="submission" date="2022-12" db="EMBL/GenBank/DDBJ databases">
        <authorList>
            <person name="Petersen C."/>
        </authorList>
    </citation>
    <scope>NUCLEOTIDE SEQUENCE</scope>
    <source>
        <strain evidence="1">IBT 29495</strain>
    </source>
</reference>
<evidence type="ECO:0000313" key="1">
    <source>
        <dbReference type="EMBL" id="KAJ5496320.1"/>
    </source>
</evidence>
<comment type="caution">
    <text evidence="1">The sequence shown here is derived from an EMBL/GenBank/DDBJ whole genome shotgun (WGS) entry which is preliminary data.</text>
</comment>
<reference evidence="1" key="2">
    <citation type="journal article" date="2023" name="IMA Fungus">
        <title>Comparative genomic study of the Penicillium genus elucidates a diverse pangenome and 15 lateral gene transfer events.</title>
        <authorList>
            <person name="Petersen C."/>
            <person name="Sorensen T."/>
            <person name="Nielsen M.R."/>
            <person name="Sondergaard T.E."/>
            <person name="Sorensen J.L."/>
            <person name="Fitzpatrick D.A."/>
            <person name="Frisvad J.C."/>
            <person name="Nielsen K.L."/>
        </authorList>
    </citation>
    <scope>NUCLEOTIDE SEQUENCE</scope>
    <source>
        <strain evidence="1">IBT 29495</strain>
    </source>
</reference>